<gene>
    <name evidence="3" type="ORF">HGO97_009990</name>
</gene>
<evidence type="ECO:0000256" key="1">
    <source>
        <dbReference type="SAM" id="Phobius"/>
    </source>
</evidence>
<keyword evidence="4" id="KW-1185">Reference proteome</keyword>
<dbReference type="EMBL" id="JABACJ020000008">
    <property type="protein sequence ID" value="MBU3876141.1"/>
    <property type="molecule type" value="Genomic_DNA"/>
</dbReference>
<dbReference type="Pfam" id="PF14501">
    <property type="entry name" value="HATPase_c_5"/>
    <property type="match status" value="1"/>
</dbReference>
<evidence type="ECO:0000259" key="2">
    <source>
        <dbReference type="Pfam" id="PF14501"/>
    </source>
</evidence>
<feature type="domain" description="Sensor histidine kinase NatK-like C-terminal" evidence="2">
    <location>
        <begin position="327"/>
        <end position="427"/>
    </location>
</feature>
<name>A0ABS6D3W0_9FIRM</name>
<proteinExistence type="predicted"/>
<keyword evidence="1" id="KW-0472">Membrane</keyword>
<feature type="transmembrane region" description="Helical" evidence="1">
    <location>
        <begin position="150"/>
        <end position="173"/>
    </location>
</feature>
<feature type="transmembrane region" description="Helical" evidence="1">
    <location>
        <begin position="88"/>
        <end position="110"/>
    </location>
</feature>
<evidence type="ECO:0000313" key="3">
    <source>
        <dbReference type="EMBL" id="MBU3876141.1"/>
    </source>
</evidence>
<sequence>MMYQLSFMRAQVSMVFMQIFIWYFVPTNLRLSRRIIIMAEIYVGCIFLDYMQYFVVKQDITQILQAFFGAVIVQGSLYRLCKYKDFRALFSGLTTAVVLIVGDTLGMIAFLATKSIIVSLASQILVHSLVILILVHFCRENWLWLLEGKWKFWGVLCLIPFLFWLVTYALTIWPQSVWNGDNYRNLLGVMILLILLETSYFIILAGVAHQFKMGEIEQENAYLETYASRLKNEAERLREHEAETAVFRHDLRHYFRQIQSYAAEGDIEEINKVMGQLDQKVLEITPKRYCDNLAVNGVITHCNTVAEREGVSLTIETEVPRKISINEFEFATVVSNLLENAVQAAAKVPNPDRRRAAISMHGVKGKLMLEISNSYVGDLEISPDTGVPVSKEEKGHGYGVKSVLAFARKNHAIFDYEVEKETVSVRLLV</sequence>
<keyword evidence="1" id="KW-0812">Transmembrane</keyword>
<dbReference type="Proteomes" id="UP000723714">
    <property type="component" value="Unassembled WGS sequence"/>
</dbReference>
<dbReference type="PANTHER" id="PTHR40448">
    <property type="entry name" value="TWO-COMPONENT SENSOR HISTIDINE KINASE"/>
    <property type="match status" value="1"/>
</dbReference>
<dbReference type="PANTHER" id="PTHR40448:SF1">
    <property type="entry name" value="TWO-COMPONENT SENSOR HISTIDINE KINASE"/>
    <property type="match status" value="1"/>
</dbReference>
<keyword evidence="1" id="KW-1133">Transmembrane helix</keyword>
<comment type="caution">
    <text evidence="3">The sequence shown here is derived from an EMBL/GenBank/DDBJ whole genome shotgun (WGS) entry which is preliminary data.</text>
</comment>
<organism evidence="3 4">
    <name type="scientific">Faecalicatena faecalis</name>
    <dbReference type="NCBI Taxonomy" id="2726362"/>
    <lineage>
        <taxon>Bacteria</taxon>
        <taxon>Bacillati</taxon>
        <taxon>Bacillota</taxon>
        <taxon>Clostridia</taxon>
        <taxon>Lachnospirales</taxon>
        <taxon>Lachnospiraceae</taxon>
        <taxon>Faecalicatena</taxon>
    </lineage>
</organism>
<feature type="transmembrane region" description="Helical" evidence="1">
    <location>
        <begin position="6"/>
        <end position="25"/>
    </location>
</feature>
<feature type="transmembrane region" description="Helical" evidence="1">
    <location>
        <begin position="116"/>
        <end position="138"/>
    </location>
</feature>
<dbReference type="InterPro" id="IPR032834">
    <property type="entry name" value="NatK-like_C"/>
</dbReference>
<protein>
    <submittedName>
        <fullName evidence="3">GHKL domain-containing protein</fullName>
    </submittedName>
</protein>
<accession>A0ABS6D3W0</accession>
<feature type="transmembrane region" description="Helical" evidence="1">
    <location>
        <begin position="37"/>
        <end position="56"/>
    </location>
</feature>
<feature type="transmembrane region" description="Helical" evidence="1">
    <location>
        <begin position="185"/>
        <end position="208"/>
    </location>
</feature>
<reference evidence="3 4" key="1">
    <citation type="submission" date="2021-06" db="EMBL/GenBank/DDBJ databases">
        <title>Faecalicatena sp. nov. isolated from porcine feces.</title>
        <authorList>
            <person name="Oh B.S."/>
            <person name="Lee J.H."/>
        </authorList>
    </citation>
    <scope>NUCLEOTIDE SEQUENCE [LARGE SCALE GENOMIC DNA]</scope>
    <source>
        <strain evidence="3 4">AGMB00832</strain>
    </source>
</reference>
<evidence type="ECO:0000313" key="4">
    <source>
        <dbReference type="Proteomes" id="UP000723714"/>
    </source>
</evidence>